<name>A0ABU6MJ02_9BACI</name>
<dbReference type="Gene3D" id="1.20.1250.20">
    <property type="entry name" value="MFS general substrate transporter like domains"/>
    <property type="match status" value="1"/>
</dbReference>
<dbReference type="PROSITE" id="PS50850">
    <property type="entry name" value="MFS"/>
    <property type="match status" value="1"/>
</dbReference>
<evidence type="ECO:0000256" key="5">
    <source>
        <dbReference type="ARBA" id="ARBA00022989"/>
    </source>
</evidence>
<feature type="transmembrane region" description="Helical" evidence="7">
    <location>
        <begin position="312"/>
        <end position="329"/>
    </location>
</feature>
<evidence type="ECO:0000313" key="9">
    <source>
        <dbReference type="EMBL" id="MED1204656.1"/>
    </source>
</evidence>
<keyword evidence="4 7" id="KW-0812">Transmembrane</keyword>
<dbReference type="Proteomes" id="UP001341444">
    <property type="component" value="Unassembled WGS sequence"/>
</dbReference>
<comment type="caution">
    <text evidence="9">The sequence shown here is derived from an EMBL/GenBank/DDBJ whole genome shotgun (WGS) entry which is preliminary data.</text>
</comment>
<keyword evidence="2" id="KW-0813">Transport</keyword>
<sequence length="406" mass="44692">MSKSLFTNRSFLFVWAGNWISELGGAFGTFCNSILVYQQTGSTMALGGMWLLYLIPSLILQLFIGPFIDRWSRKWIMIFSQWARGVIFLIPLLALATGGFHVWDIFVVQMVIGLITPLYTPANQAITPSIVPEEKLKSANAAIDGTVRIMTFLAPALGGMAVEAAGVKPTLIFVCSMLLISGTLLLFIEERRVQQPVRKTWLQQFSQGITYFFKQRLIVWLGIFLAFVQFGVGVTMVVTLPYITKVLSGTYAQYGYFMASFPLGYAAGALLIGKMKSASRRMLMLGALVTGGLTYIFLGFNTNIYFSFGTEAIAGVAMAIFGVHNMTLCQQIVPNEMMGKVFSVRLFIIRGALPLGVSAGSLLSEHWGIRPLYILIGSIICLVSVLGILLPYFSFMDEESVEKAAS</sequence>
<reference evidence="9 10" key="1">
    <citation type="submission" date="2023-03" db="EMBL/GenBank/DDBJ databases">
        <title>Bacillus Genome Sequencing.</title>
        <authorList>
            <person name="Dunlap C."/>
        </authorList>
    </citation>
    <scope>NUCLEOTIDE SEQUENCE [LARGE SCALE GENOMIC DNA]</scope>
    <source>
        <strain evidence="9 10">B-23453</strain>
    </source>
</reference>
<evidence type="ECO:0000256" key="7">
    <source>
        <dbReference type="SAM" id="Phobius"/>
    </source>
</evidence>
<evidence type="ECO:0000259" key="8">
    <source>
        <dbReference type="PROSITE" id="PS50850"/>
    </source>
</evidence>
<protein>
    <submittedName>
        <fullName evidence="9">MFS transporter</fullName>
    </submittedName>
</protein>
<feature type="transmembrane region" description="Helical" evidence="7">
    <location>
        <begin position="12"/>
        <end position="37"/>
    </location>
</feature>
<dbReference type="EMBL" id="JARMAB010000025">
    <property type="protein sequence ID" value="MED1204656.1"/>
    <property type="molecule type" value="Genomic_DNA"/>
</dbReference>
<feature type="transmembrane region" description="Helical" evidence="7">
    <location>
        <begin position="49"/>
        <end position="68"/>
    </location>
</feature>
<keyword evidence="5 7" id="KW-1133">Transmembrane helix</keyword>
<keyword evidence="6 7" id="KW-0472">Membrane</keyword>
<keyword evidence="3" id="KW-1003">Cell membrane</keyword>
<dbReference type="PANTHER" id="PTHR43266">
    <property type="entry name" value="MACROLIDE-EFFLUX PROTEIN"/>
    <property type="match status" value="1"/>
</dbReference>
<evidence type="ECO:0000256" key="2">
    <source>
        <dbReference type="ARBA" id="ARBA00022448"/>
    </source>
</evidence>
<dbReference type="RefSeq" id="WP_066268263.1">
    <property type="nucleotide sequence ID" value="NZ_JARMAB010000025.1"/>
</dbReference>
<accession>A0ABU6MJ02</accession>
<dbReference type="Pfam" id="PF05977">
    <property type="entry name" value="MFS_3"/>
    <property type="match status" value="1"/>
</dbReference>
<feature type="transmembrane region" description="Helical" evidence="7">
    <location>
        <begin position="285"/>
        <end position="306"/>
    </location>
</feature>
<feature type="domain" description="Major facilitator superfamily (MFS) profile" evidence="8">
    <location>
        <begin position="215"/>
        <end position="406"/>
    </location>
</feature>
<evidence type="ECO:0000256" key="3">
    <source>
        <dbReference type="ARBA" id="ARBA00022475"/>
    </source>
</evidence>
<dbReference type="InterPro" id="IPR010290">
    <property type="entry name" value="TM_effector"/>
</dbReference>
<comment type="subcellular location">
    <subcellularLocation>
        <location evidence="1">Cell membrane</location>
        <topology evidence="1">Multi-pass membrane protein</topology>
    </subcellularLocation>
</comment>
<feature type="transmembrane region" description="Helical" evidence="7">
    <location>
        <begin position="372"/>
        <end position="393"/>
    </location>
</feature>
<evidence type="ECO:0000256" key="1">
    <source>
        <dbReference type="ARBA" id="ARBA00004651"/>
    </source>
</evidence>
<dbReference type="PANTHER" id="PTHR43266:SF10">
    <property type="entry name" value="BACILYSIN EXPORTER BACE-RELATED"/>
    <property type="match status" value="1"/>
</dbReference>
<dbReference type="CDD" id="cd06173">
    <property type="entry name" value="MFS_MefA_like"/>
    <property type="match status" value="1"/>
</dbReference>
<evidence type="ECO:0000313" key="10">
    <source>
        <dbReference type="Proteomes" id="UP001341444"/>
    </source>
</evidence>
<feature type="transmembrane region" description="Helical" evidence="7">
    <location>
        <begin position="254"/>
        <end position="273"/>
    </location>
</feature>
<feature type="transmembrane region" description="Helical" evidence="7">
    <location>
        <begin position="170"/>
        <end position="188"/>
    </location>
</feature>
<feature type="transmembrane region" description="Helical" evidence="7">
    <location>
        <begin position="341"/>
        <end position="360"/>
    </location>
</feature>
<organism evidence="9 10">
    <name type="scientific">Heyndrickxia acidicola</name>
    <dbReference type="NCBI Taxonomy" id="209389"/>
    <lineage>
        <taxon>Bacteria</taxon>
        <taxon>Bacillati</taxon>
        <taxon>Bacillota</taxon>
        <taxon>Bacilli</taxon>
        <taxon>Bacillales</taxon>
        <taxon>Bacillaceae</taxon>
        <taxon>Heyndrickxia</taxon>
    </lineage>
</organism>
<feature type="transmembrane region" description="Helical" evidence="7">
    <location>
        <begin position="217"/>
        <end position="242"/>
    </location>
</feature>
<proteinExistence type="predicted"/>
<dbReference type="InterPro" id="IPR020846">
    <property type="entry name" value="MFS_dom"/>
</dbReference>
<dbReference type="InterPro" id="IPR036259">
    <property type="entry name" value="MFS_trans_sf"/>
</dbReference>
<evidence type="ECO:0000256" key="6">
    <source>
        <dbReference type="ARBA" id="ARBA00023136"/>
    </source>
</evidence>
<gene>
    <name evidence="9" type="ORF">P4T90_16540</name>
</gene>
<dbReference type="SUPFAM" id="SSF103473">
    <property type="entry name" value="MFS general substrate transporter"/>
    <property type="match status" value="1"/>
</dbReference>
<evidence type="ECO:0000256" key="4">
    <source>
        <dbReference type="ARBA" id="ARBA00022692"/>
    </source>
</evidence>
<keyword evidence="10" id="KW-1185">Reference proteome</keyword>